<dbReference type="InterPro" id="IPR006620">
    <property type="entry name" value="Pro_4_hyd_alph"/>
</dbReference>
<evidence type="ECO:0000256" key="2">
    <source>
        <dbReference type="ARBA" id="ARBA00022964"/>
    </source>
</evidence>
<feature type="domain" description="Prolyl 4-hydroxylase alpha subunit" evidence="4">
    <location>
        <begin position="45"/>
        <end position="221"/>
    </location>
</feature>
<dbReference type="Gene3D" id="2.60.120.620">
    <property type="entry name" value="q2cbj1_9rhob like domain"/>
    <property type="match status" value="1"/>
</dbReference>
<dbReference type="InterPro" id="IPR044862">
    <property type="entry name" value="Pro_4_hyd_alph_FE2OG_OXY"/>
</dbReference>
<evidence type="ECO:0000313" key="6">
    <source>
        <dbReference type="Proteomes" id="UP001595859"/>
    </source>
</evidence>
<reference evidence="6" key="1">
    <citation type="journal article" date="2019" name="Int. J. Syst. Evol. Microbiol.">
        <title>The Global Catalogue of Microorganisms (GCM) 10K type strain sequencing project: providing services to taxonomists for standard genome sequencing and annotation.</title>
        <authorList>
            <consortium name="The Broad Institute Genomics Platform"/>
            <consortium name="The Broad Institute Genome Sequencing Center for Infectious Disease"/>
            <person name="Wu L."/>
            <person name="Ma J."/>
        </authorList>
    </citation>
    <scope>NUCLEOTIDE SEQUENCE [LARGE SCALE GENOMIC DNA]</scope>
    <source>
        <strain evidence="6">ZS-22-S1</strain>
    </source>
</reference>
<dbReference type="SMART" id="SM00702">
    <property type="entry name" value="P4Hc"/>
    <property type="match status" value="1"/>
</dbReference>
<comment type="caution">
    <text evidence="5">The sequence shown here is derived from an EMBL/GenBank/DDBJ whole genome shotgun (WGS) entry which is preliminary data.</text>
</comment>
<evidence type="ECO:0000313" key="5">
    <source>
        <dbReference type="EMBL" id="MFC4856088.1"/>
    </source>
</evidence>
<evidence type="ECO:0000259" key="4">
    <source>
        <dbReference type="SMART" id="SM00702"/>
    </source>
</evidence>
<evidence type="ECO:0000256" key="3">
    <source>
        <dbReference type="ARBA" id="ARBA00023002"/>
    </source>
</evidence>
<dbReference type="Proteomes" id="UP001595859">
    <property type="component" value="Unassembled WGS sequence"/>
</dbReference>
<keyword evidence="3" id="KW-0560">Oxidoreductase</keyword>
<dbReference type="Pfam" id="PF13640">
    <property type="entry name" value="2OG-FeII_Oxy_3"/>
    <property type="match status" value="1"/>
</dbReference>
<proteinExistence type="predicted"/>
<dbReference type="EMBL" id="JBHSIS010000009">
    <property type="protein sequence ID" value="MFC4856088.1"/>
    <property type="molecule type" value="Genomic_DNA"/>
</dbReference>
<dbReference type="RefSeq" id="WP_378058050.1">
    <property type="nucleotide sequence ID" value="NZ_JBHSIS010000009.1"/>
</dbReference>
<keyword evidence="2" id="KW-0223">Dioxygenase</keyword>
<accession>A0ABV9S358</accession>
<protein>
    <submittedName>
        <fullName evidence="5">2OG-Fe(II) oxygenase</fullName>
    </submittedName>
</protein>
<organism evidence="5 6">
    <name type="scientific">Actinophytocola glycyrrhizae</name>
    <dbReference type="NCBI Taxonomy" id="2044873"/>
    <lineage>
        <taxon>Bacteria</taxon>
        <taxon>Bacillati</taxon>
        <taxon>Actinomycetota</taxon>
        <taxon>Actinomycetes</taxon>
        <taxon>Pseudonocardiales</taxon>
        <taxon>Pseudonocardiaceae</taxon>
    </lineage>
</organism>
<gene>
    <name evidence="5" type="ORF">ACFPCV_21505</name>
</gene>
<keyword evidence="6" id="KW-1185">Reference proteome</keyword>
<sequence>MSSTTTKAINLDALGSAEMRTAPFPWAYYTDAMRDPDGLIASFPTEGFEFHSQRRVLETLGKRDTDAWYQHNVATKALLELGADKPHDAANLDDRWLAVADDLLSAEYRECLSDLTGHDVRRLRMQAHFWRFGEGAWFTPHVDKPHKIVTHLMYLTDNWTAEMGGCFRVLRSDDPADVHTEIPPVPNNAIVLRRTDNAWHSVSAIPRGHDRSRRLLQVWFWDD</sequence>
<evidence type="ECO:0000256" key="1">
    <source>
        <dbReference type="ARBA" id="ARBA00001961"/>
    </source>
</evidence>
<name>A0ABV9S358_9PSEU</name>
<comment type="cofactor">
    <cofactor evidence="1">
        <name>L-ascorbate</name>
        <dbReference type="ChEBI" id="CHEBI:38290"/>
    </cofactor>
</comment>